<dbReference type="InterPro" id="IPR013762">
    <property type="entry name" value="Integrase-like_cat_sf"/>
</dbReference>
<reference evidence="3" key="1">
    <citation type="submission" date="2019-11" db="EMBL/GenBank/DDBJ databases">
        <title>Genomic insights into an expanded diversity of filamentous marine cyanobacteria reveals the extraordinary biosynthetic potential of Moorea and Okeania.</title>
        <authorList>
            <person name="Ferreira Leao T."/>
            <person name="Wang M."/>
            <person name="Moss N."/>
            <person name="Da Silva R."/>
            <person name="Sanders J."/>
            <person name="Nurk S."/>
            <person name="Gurevich A."/>
            <person name="Humphrey G."/>
            <person name="Reher R."/>
            <person name="Zhu Q."/>
            <person name="Belda-Ferre P."/>
            <person name="Glukhov E."/>
            <person name="Rex R."/>
            <person name="Dorrestein P.C."/>
            <person name="Knight R."/>
            <person name="Pevzner P."/>
            <person name="Gerwick W.H."/>
            <person name="Gerwick L."/>
        </authorList>
    </citation>
    <scope>NUCLEOTIDE SEQUENCE</scope>
    <source>
        <strain evidence="3">SIO1C4</strain>
    </source>
</reference>
<dbReference type="PANTHER" id="PTHR30349:SF64">
    <property type="entry name" value="PROPHAGE INTEGRASE INTD-RELATED"/>
    <property type="match status" value="1"/>
</dbReference>
<evidence type="ECO:0000313" key="3">
    <source>
        <dbReference type="EMBL" id="NER29739.1"/>
    </source>
</evidence>
<dbReference type="PANTHER" id="PTHR30349">
    <property type="entry name" value="PHAGE INTEGRASE-RELATED"/>
    <property type="match status" value="1"/>
</dbReference>
<dbReference type="CDD" id="cd00397">
    <property type="entry name" value="DNA_BRE_C"/>
    <property type="match status" value="1"/>
</dbReference>
<dbReference type="InterPro" id="IPR050090">
    <property type="entry name" value="Tyrosine_recombinase_XerCD"/>
</dbReference>
<evidence type="ECO:0000259" key="2">
    <source>
        <dbReference type="PROSITE" id="PS51898"/>
    </source>
</evidence>
<dbReference type="EMBL" id="JAAHFQ010000422">
    <property type="protein sequence ID" value="NER29739.1"/>
    <property type="molecule type" value="Genomic_DNA"/>
</dbReference>
<dbReference type="GO" id="GO:0006310">
    <property type="term" value="P:DNA recombination"/>
    <property type="evidence" value="ECO:0007669"/>
    <property type="project" value="UniProtKB-KW"/>
</dbReference>
<comment type="caution">
    <text evidence="3">The sequence shown here is derived from an EMBL/GenBank/DDBJ whole genome shotgun (WGS) entry which is preliminary data.</text>
</comment>
<protein>
    <submittedName>
        <fullName evidence="3">Tyrosine-type recombinase/integrase</fullName>
    </submittedName>
</protein>
<dbReference type="Gene3D" id="1.10.443.10">
    <property type="entry name" value="Intergrase catalytic core"/>
    <property type="match status" value="1"/>
</dbReference>
<keyword evidence="1" id="KW-0233">DNA recombination</keyword>
<accession>A0A6B3N9H0</accession>
<dbReference type="InterPro" id="IPR002104">
    <property type="entry name" value="Integrase_catalytic"/>
</dbReference>
<sequence length="316" mass="34558">MPPPKTTGEPHSLKLSEPIPLTRHPAAVYLDSLAPGSLPTMRQALNAIASLLTNNECDALGLDWAKLRYQHTSAIRTALKKNYAPSTVNKMLCALRRVLKEALRLDLIDPTDYAKAVDLGTIKDKRKIRGRALTRDEIADLLDVCIDDSSPQGVRDAALIGILRGAGLRRAEVASLELKDFNPETGALEVHRGKGGKDRSVYIPESACALVMSWIEVRGDAPGALLCPIRKGGEIQLRQMCPDAVLKIVRRRALQAGVESFSPHDFRRTFCSDLLDAGIDIVTVQKLAGHASPVTTAQYDRRGEETKRLAVQKLGF</sequence>
<dbReference type="PROSITE" id="PS51898">
    <property type="entry name" value="TYR_RECOMBINASE"/>
    <property type="match status" value="1"/>
</dbReference>
<dbReference type="InterPro" id="IPR011010">
    <property type="entry name" value="DNA_brk_join_enz"/>
</dbReference>
<dbReference type="Pfam" id="PF00589">
    <property type="entry name" value="Phage_integrase"/>
    <property type="match status" value="1"/>
</dbReference>
<dbReference type="GO" id="GO:0015074">
    <property type="term" value="P:DNA integration"/>
    <property type="evidence" value="ECO:0007669"/>
    <property type="project" value="InterPro"/>
</dbReference>
<evidence type="ECO:0000256" key="1">
    <source>
        <dbReference type="ARBA" id="ARBA00023172"/>
    </source>
</evidence>
<organism evidence="3">
    <name type="scientific">Symploca sp. SIO1C4</name>
    <dbReference type="NCBI Taxonomy" id="2607765"/>
    <lineage>
        <taxon>Bacteria</taxon>
        <taxon>Bacillati</taxon>
        <taxon>Cyanobacteriota</taxon>
        <taxon>Cyanophyceae</taxon>
        <taxon>Coleofasciculales</taxon>
        <taxon>Coleofasciculaceae</taxon>
        <taxon>Symploca</taxon>
    </lineage>
</organism>
<proteinExistence type="predicted"/>
<dbReference type="GO" id="GO:0003677">
    <property type="term" value="F:DNA binding"/>
    <property type="evidence" value="ECO:0007669"/>
    <property type="project" value="InterPro"/>
</dbReference>
<gene>
    <name evidence="3" type="ORF">F6J89_19505</name>
</gene>
<dbReference type="AlphaFoldDB" id="A0A6B3N9H0"/>
<feature type="domain" description="Tyr recombinase" evidence="2">
    <location>
        <begin position="128"/>
        <end position="312"/>
    </location>
</feature>
<dbReference type="SUPFAM" id="SSF56349">
    <property type="entry name" value="DNA breaking-rejoining enzymes"/>
    <property type="match status" value="1"/>
</dbReference>
<name>A0A6B3N9H0_9CYAN</name>